<name>A0A2N5NCD8_9BACL</name>
<dbReference type="PANTHER" id="PTHR30204">
    <property type="entry name" value="REDOX-CYCLING DRUG-SENSING TRANSCRIPTIONAL ACTIVATOR SOXR"/>
    <property type="match status" value="1"/>
</dbReference>
<organism evidence="5 6">
    <name type="scientific">Paenibacillus pasadenensis</name>
    <dbReference type="NCBI Taxonomy" id="217090"/>
    <lineage>
        <taxon>Bacteria</taxon>
        <taxon>Bacillati</taxon>
        <taxon>Bacillota</taxon>
        <taxon>Bacilli</taxon>
        <taxon>Bacillales</taxon>
        <taxon>Paenibacillaceae</taxon>
        <taxon>Paenibacillus</taxon>
    </lineage>
</organism>
<dbReference type="Gene3D" id="1.10.1660.10">
    <property type="match status" value="1"/>
</dbReference>
<dbReference type="InterPro" id="IPR000551">
    <property type="entry name" value="MerR-type_HTH_dom"/>
</dbReference>
<evidence type="ECO:0000259" key="4">
    <source>
        <dbReference type="PROSITE" id="PS50937"/>
    </source>
</evidence>
<evidence type="ECO:0000256" key="2">
    <source>
        <dbReference type="ARBA" id="ARBA00023125"/>
    </source>
</evidence>
<evidence type="ECO:0000313" key="6">
    <source>
        <dbReference type="Proteomes" id="UP000234789"/>
    </source>
</evidence>
<reference evidence="5 6" key="1">
    <citation type="submission" date="2017-05" db="EMBL/GenBank/DDBJ databases">
        <title>Functional genome analysis of Paenibacillus pasadenensis strain R16: insights on endophytic life style and antifungal activity.</title>
        <authorList>
            <person name="Passera A."/>
            <person name="Marcolungo L."/>
            <person name="Casati P."/>
            <person name="Brasca M."/>
            <person name="Quaglino F."/>
            <person name="Delledonne M."/>
        </authorList>
    </citation>
    <scope>NUCLEOTIDE SEQUENCE [LARGE SCALE GENOMIC DNA]</scope>
    <source>
        <strain evidence="5 6">R16</strain>
    </source>
</reference>
<keyword evidence="3" id="KW-0804">Transcription</keyword>
<dbReference type="PROSITE" id="PS50937">
    <property type="entry name" value="HTH_MERR_2"/>
    <property type="match status" value="1"/>
</dbReference>
<dbReference type="SMART" id="SM00422">
    <property type="entry name" value="HTH_MERR"/>
    <property type="match status" value="1"/>
</dbReference>
<sequence>MKANEVSKLTGLPISTLRFYERKQLIPEPFIARDENNYRVYDKDVVEYLQDVKMLLTLGFTIEEVLVLINESSAKEKKALVKDKISYIQELEAKLEASKTFLVDVLEGKANFQTRCSSKH</sequence>
<dbReference type="Proteomes" id="UP000234789">
    <property type="component" value="Unassembled WGS sequence"/>
</dbReference>
<dbReference type="InterPro" id="IPR009061">
    <property type="entry name" value="DNA-bd_dom_put_sf"/>
</dbReference>
<evidence type="ECO:0000256" key="3">
    <source>
        <dbReference type="ARBA" id="ARBA00023163"/>
    </source>
</evidence>
<dbReference type="PANTHER" id="PTHR30204:SF94">
    <property type="entry name" value="HEAVY METAL-DEPENDENT TRANSCRIPTIONAL REGULATOR HI_0293-RELATED"/>
    <property type="match status" value="1"/>
</dbReference>
<comment type="caution">
    <text evidence="5">The sequence shown here is derived from an EMBL/GenBank/DDBJ whole genome shotgun (WGS) entry which is preliminary data.</text>
</comment>
<dbReference type="GO" id="GO:0003700">
    <property type="term" value="F:DNA-binding transcription factor activity"/>
    <property type="evidence" value="ECO:0007669"/>
    <property type="project" value="InterPro"/>
</dbReference>
<dbReference type="GO" id="GO:0003677">
    <property type="term" value="F:DNA binding"/>
    <property type="evidence" value="ECO:0007669"/>
    <property type="project" value="UniProtKB-KW"/>
</dbReference>
<accession>A0A2N5NCD8</accession>
<dbReference type="EMBL" id="NFEZ01000001">
    <property type="protein sequence ID" value="PLT48007.1"/>
    <property type="molecule type" value="Genomic_DNA"/>
</dbReference>
<dbReference type="RefSeq" id="WP_101807416.1">
    <property type="nucleotide sequence ID" value="NZ_NFEZ01000001.1"/>
</dbReference>
<evidence type="ECO:0000313" key="5">
    <source>
        <dbReference type="EMBL" id="PLT48007.1"/>
    </source>
</evidence>
<keyword evidence="2" id="KW-0238">DNA-binding</keyword>
<gene>
    <name evidence="5" type="ORF">B8V81_0139</name>
</gene>
<keyword evidence="6" id="KW-1185">Reference proteome</keyword>
<proteinExistence type="predicted"/>
<dbReference type="AlphaFoldDB" id="A0A2N5NCD8"/>
<feature type="domain" description="HTH merR-type" evidence="4">
    <location>
        <begin position="1"/>
        <end position="71"/>
    </location>
</feature>
<keyword evidence="1" id="KW-0805">Transcription regulation</keyword>
<dbReference type="InterPro" id="IPR047057">
    <property type="entry name" value="MerR_fam"/>
</dbReference>
<protein>
    <submittedName>
        <fullName evidence="5">Transcriptional regulator, MerR family</fullName>
    </submittedName>
</protein>
<dbReference type="SUPFAM" id="SSF46955">
    <property type="entry name" value="Putative DNA-binding domain"/>
    <property type="match status" value="1"/>
</dbReference>
<dbReference type="Pfam" id="PF13411">
    <property type="entry name" value="MerR_1"/>
    <property type="match status" value="1"/>
</dbReference>
<evidence type="ECO:0000256" key="1">
    <source>
        <dbReference type="ARBA" id="ARBA00023015"/>
    </source>
</evidence>